<keyword evidence="15" id="KW-1208">Phospholipid metabolism</keyword>
<evidence type="ECO:0000256" key="2">
    <source>
        <dbReference type="ARBA" id="ARBA00004141"/>
    </source>
</evidence>
<reference evidence="19" key="1">
    <citation type="submission" date="2022-11" db="UniProtKB">
        <authorList>
            <consortium name="WormBaseParasite"/>
        </authorList>
    </citation>
    <scope>IDENTIFICATION</scope>
</reference>
<dbReference type="EC" id="2.7.7.41" evidence="6 16"/>
<keyword evidence="18" id="KW-1185">Reference proteome</keyword>
<keyword evidence="12" id="KW-0443">Lipid metabolism</keyword>
<keyword evidence="14" id="KW-0594">Phospholipid biosynthesis</keyword>
<dbReference type="PANTHER" id="PTHR13773">
    <property type="entry name" value="PHOSPHATIDATE CYTIDYLYLTRANSFERASE"/>
    <property type="match status" value="1"/>
</dbReference>
<protein>
    <recommendedName>
        <fullName evidence="6 16">Phosphatidate cytidylyltransferase</fullName>
        <ecNumber evidence="6 16">2.7.7.41</ecNumber>
    </recommendedName>
</protein>
<keyword evidence="13 17" id="KW-0472">Membrane</keyword>
<dbReference type="GO" id="GO:0004605">
    <property type="term" value="F:phosphatidate cytidylyltransferase activity"/>
    <property type="evidence" value="ECO:0007669"/>
    <property type="project" value="UniProtKB-EC"/>
</dbReference>
<evidence type="ECO:0000256" key="17">
    <source>
        <dbReference type="SAM" id="Phobius"/>
    </source>
</evidence>
<evidence type="ECO:0000256" key="16">
    <source>
        <dbReference type="RuleBase" id="RU003938"/>
    </source>
</evidence>
<dbReference type="Pfam" id="PF01148">
    <property type="entry name" value="CTP_transf_1"/>
    <property type="match status" value="1"/>
</dbReference>
<keyword evidence="10 16" id="KW-0548">Nucleotidyltransferase</keyword>
<dbReference type="GO" id="GO:0008654">
    <property type="term" value="P:phospholipid biosynthetic process"/>
    <property type="evidence" value="ECO:0007669"/>
    <property type="project" value="UniProtKB-KW"/>
</dbReference>
<evidence type="ECO:0000256" key="14">
    <source>
        <dbReference type="ARBA" id="ARBA00023209"/>
    </source>
</evidence>
<evidence type="ECO:0000256" key="3">
    <source>
        <dbReference type="ARBA" id="ARBA00005119"/>
    </source>
</evidence>
<dbReference type="AlphaFoldDB" id="A0A915KE16"/>
<keyword evidence="11 17" id="KW-1133">Transmembrane helix</keyword>
<evidence type="ECO:0000256" key="10">
    <source>
        <dbReference type="ARBA" id="ARBA00022695"/>
    </source>
</evidence>
<dbReference type="OMA" id="FFAYMYF"/>
<dbReference type="PROSITE" id="PS01315">
    <property type="entry name" value="CDS"/>
    <property type="match status" value="1"/>
</dbReference>
<feature type="transmembrane region" description="Helical" evidence="17">
    <location>
        <begin position="290"/>
        <end position="316"/>
    </location>
</feature>
<comment type="catalytic activity">
    <reaction evidence="1 16">
        <text>a 1,2-diacyl-sn-glycero-3-phosphate + CTP + H(+) = a CDP-1,2-diacyl-sn-glycerol + diphosphate</text>
        <dbReference type="Rhea" id="RHEA:16229"/>
        <dbReference type="ChEBI" id="CHEBI:15378"/>
        <dbReference type="ChEBI" id="CHEBI:33019"/>
        <dbReference type="ChEBI" id="CHEBI:37563"/>
        <dbReference type="ChEBI" id="CHEBI:58332"/>
        <dbReference type="ChEBI" id="CHEBI:58608"/>
        <dbReference type="EC" id="2.7.7.41"/>
    </reaction>
</comment>
<evidence type="ECO:0000256" key="9">
    <source>
        <dbReference type="ARBA" id="ARBA00022692"/>
    </source>
</evidence>
<evidence type="ECO:0000256" key="4">
    <source>
        <dbReference type="ARBA" id="ARBA00005189"/>
    </source>
</evidence>
<evidence type="ECO:0000256" key="8">
    <source>
        <dbReference type="ARBA" id="ARBA00022679"/>
    </source>
</evidence>
<feature type="transmembrane region" description="Helical" evidence="17">
    <location>
        <begin position="264"/>
        <end position="284"/>
    </location>
</feature>
<dbReference type="GO" id="GO:0005789">
    <property type="term" value="C:endoplasmic reticulum membrane"/>
    <property type="evidence" value="ECO:0007669"/>
    <property type="project" value="TreeGrafter"/>
</dbReference>
<evidence type="ECO:0000256" key="15">
    <source>
        <dbReference type="ARBA" id="ARBA00023264"/>
    </source>
</evidence>
<evidence type="ECO:0000313" key="19">
    <source>
        <dbReference type="WBParaSite" id="nRc.2.0.1.t36296-RA"/>
    </source>
</evidence>
<keyword evidence="7" id="KW-0444">Lipid biosynthesis</keyword>
<keyword evidence="9 16" id="KW-0812">Transmembrane</keyword>
<name>A0A915KE16_ROMCU</name>
<proteinExistence type="inferred from homology"/>
<feature type="transmembrane region" description="Helical" evidence="17">
    <location>
        <begin position="193"/>
        <end position="210"/>
    </location>
</feature>
<organism evidence="18 19">
    <name type="scientific">Romanomermis culicivorax</name>
    <name type="common">Nematode worm</name>
    <dbReference type="NCBI Taxonomy" id="13658"/>
    <lineage>
        <taxon>Eukaryota</taxon>
        <taxon>Metazoa</taxon>
        <taxon>Ecdysozoa</taxon>
        <taxon>Nematoda</taxon>
        <taxon>Enoplea</taxon>
        <taxon>Dorylaimia</taxon>
        <taxon>Mermithida</taxon>
        <taxon>Mermithoidea</taxon>
        <taxon>Mermithidae</taxon>
        <taxon>Romanomermis</taxon>
    </lineage>
</organism>
<accession>A0A915KE16</accession>
<comment type="subcellular location">
    <subcellularLocation>
        <location evidence="2">Membrane</location>
        <topology evidence="2">Multi-pass membrane protein</topology>
    </subcellularLocation>
</comment>
<evidence type="ECO:0000256" key="11">
    <source>
        <dbReference type="ARBA" id="ARBA00022989"/>
    </source>
</evidence>
<feature type="transmembrane region" description="Helical" evidence="17">
    <location>
        <begin position="328"/>
        <end position="351"/>
    </location>
</feature>
<evidence type="ECO:0000313" key="18">
    <source>
        <dbReference type="Proteomes" id="UP000887565"/>
    </source>
</evidence>
<dbReference type="WBParaSite" id="nRc.2.0.1.t36296-RA">
    <property type="protein sequence ID" value="nRc.2.0.1.t36296-RA"/>
    <property type="gene ID" value="nRc.2.0.1.g36296"/>
</dbReference>
<keyword evidence="8 16" id="KW-0808">Transferase</keyword>
<evidence type="ECO:0000256" key="5">
    <source>
        <dbReference type="ARBA" id="ARBA00010185"/>
    </source>
</evidence>
<evidence type="ECO:0000256" key="12">
    <source>
        <dbReference type="ARBA" id="ARBA00023098"/>
    </source>
</evidence>
<dbReference type="InterPro" id="IPR000374">
    <property type="entry name" value="PC_trans"/>
</dbReference>
<comment type="similarity">
    <text evidence="5 16">Belongs to the CDS family.</text>
</comment>
<evidence type="ECO:0000256" key="7">
    <source>
        <dbReference type="ARBA" id="ARBA00022516"/>
    </source>
</evidence>
<feature type="transmembrane region" description="Helical" evidence="17">
    <location>
        <begin position="404"/>
        <end position="429"/>
    </location>
</feature>
<evidence type="ECO:0000256" key="6">
    <source>
        <dbReference type="ARBA" id="ARBA00012487"/>
    </source>
</evidence>
<dbReference type="PANTHER" id="PTHR13773:SF8">
    <property type="entry name" value="PHOSPHATIDATE CYTIDYLYLTRANSFERASE, PHOTORECEPTOR-SPECIFIC"/>
    <property type="match status" value="1"/>
</dbReference>
<dbReference type="InterPro" id="IPR016720">
    <property type="entry name" value="PC_Trfase_euk"/>
</dbReference>
<dbReference type="Proteomes" id="UP000887565">
    <property type="component" value="Unplaced"/>
</dbReference>
<evidence type="ECO:0000256" key="1">
    <source>
        <dbReference type="ARBA" id="ARBA00001698"/>
    </source>
</evidence>
<evidence type="ECO:0000256" key="13">
    <source>
        <dbReference type="ARBA" id="ARBA00023136"/>
    </source>
</evidence>
<comment type="pathway">
    <text evidence="3 16">Phospholipid metabolism; CDP-diacylglycerol biosynthesis; CDP-diacylglycerol from sn-glycerol 3-phosphate: step 3/3.</text>
</comment>
<feature type="transmembrane region" description="Helical" evidence="17">
    <location>
        <begin position="138"/>
        <end position="159"/>
    </location>
</feature>
<feature type="transmembrane region" description="Helical" evidence="17">
    <location>
        <begin position="230"/>
        <end position="252"/>
    </location>
</feature>
<sequence>MLIPQSPGAINVATGPQNVTTRLFGWIGVAAQVDQEDVDQVYFQNYSNMSENKTSVFSGKEENNTIRFRGNGDPAPSKQLLFSTAQDNPNVSQSEDDDDDRLDEKIAELTKDLPQCSDHTTEALDSALSGFSAKWRNWIVRFILTFMMIGAFSGIVYLGPLALTLLVLAIQIKCFQEVIDIGYAVYRVHNLPWFRSLSWYLLWTSNYFFYGESQIQYFSVLLRKTEFLRFLVVHHRLISFTAYIGGFVWFVLSLKKKYYVRQFSLFAWTHVTLLLIVTVSYLIMSNIFEGMIWFLVPVCMIICNDIMAYVFGFFFGRTPLIKLSPKKTWEGFVGGAVSTILFGVALSYILIRYPTFVCPIHYDGADSFTHACRMSSTFRIQHYDIPSMLSGIFRLLHLPTKLKIYPFVFHAFAMSLFASLLGPFGGFCASGFKRAFKVKDFGAVIPGHGGLMDRFDCQLLMGVFVYVWIYTIPSADKIYQQIEFLGEGEQMEVLRLLCQKFVDVCSLGGGDTDPDGVVIG</sequence>
<comment type="pathway">
    <text evidence="4">Lipid metabolism.</text>
</comment>